<dbReference type="InterPro" id="IPR014544">
    <property type="entry name" value="UCP028408"/>
</dbReference>
<evidence type="ECO:0008006" key="5">
    <source>
        <dbReference type="Google" id="ProtNLM"/>
    </source>
</evidence>
<dbReference type="Proteomes" id="UP000813068">
    <property type="component" value="Unassembled WGS sequence"/>
</dbReference>
<proteinExistence type="predicted"/>
<feature type="domain" description="DUF3322" evidence="2">
    <location>
        <begin position="10"/>
        <end position="193"/>
    </location>
</feature>
<gene>
    <name evidence="3" type="ORF">KRX52_06235</name>
</gene>
<name>A0ABS6MUF9_9GAMM</name>
<evidence type="ECO:0000259" key="1">
    <source>
        <dbReference type="Pfam" id="PF09983"/>
    </source>
</evidence>
<dbReference type="InterPro" id="IPR024534">
    <property type="entry name" value="JetD_C"/>
</dbReference>
<evidence type="ECO:0000259" key="2">
    <source>
        <dbReference type="Pfam" id="PF11795"/>
    </source>
</evidence>
<evidence type="ECO:0000313" key="3">
    <source>
        <dbReference type="EMBL" id="MBV2132400.1"/>
    </source>
</evidence>
<dbReference type="Pfam" id="PF09983">
    <property type="entry name" value="JetD_C"/>
    <property type="match status" value="1"/>
</dbReference>
<keyword evidence="4" id="KW-1185">Reference proteome</keyword>
<dbReference type="InterPro" id="IPR024537">
    <property type="entry name" value="DUF3322"/>
</dbReference>
<comment type="caution">
    <text evidence="3">The sequence shown here is derived from an EMBL/GenBank/DDBJ whole genome shotgun (WGS) entry which is preliminary data.</text>
</comment>
<evidence type="ECO:0000313" key="4">
    <source>
        <dbReference type="Proteomes" id="UP000813068"/>
    </source>
</evidence>
<dbReference type="PIRSF" id="PIRSF028408">
    <property type="entry name" value="UCP028408"/>
    <property type="match status" value="1"/>
</dbReference>
<dbReference type="RefSeq" id="WP_217680520.1">
    <property type="nucleotide sequence ID" value="NZ_JAHRGL010000015.1"/>
</dbReference>
<feature type="domain" description="Wadjet protein JetD C-terminal" evidence="1">
    <location>
        <begin position="216"/>
        <end position="386"/>
    </location>
</feature>
<dbReference type="Pfam" id="PF11795">
    <property type="entry name" value="DUF3322"/>
    <property type="match status" value="1"/>
</dbReference>
<dbReference type="EMBL" id="JAHRGL010000015">
    <property type="protein sequence ID" value="MBV2132400.1"/>
    <property type="molecule type" value="Genomic_DNA"/>
</dbReference>
<reference evidence="3 4" key="1">
    <citation type="submission" date="2021-06" db="EMBL/GenBank/DDBJ databases">
        <title>Differences between aerobic and microaerobic xylene degrading microbial communities.</title>
        <authorList>
            <person name="Banerjee S."/>
            <person name="Tancsics A."/>
        </authorList>
    </citation>
    <scope>NUCLEOTIDE SEQUENCE [LARGE SCALE GENOMIC DNA]</scope>
    <source>
        <strain evidence="3 4">MAP12</strain>
    </source>
</reference>
<organism evidence="3 4">
    <name type="scientific">Geopseudomonas aromaticivorans</name>
    <dbReference type="NCBI Taxonomy" id="2849492"/>
    <lineage>
        <taxon>Bacteria</taxon>
        <taxon>Pseudomonadati</taxon>
        <taxon>Pseudomonadota</taxon>
        <taxon>Gammaproteobacteria</taxon>
        <taxon>Pseudomonadales</taxon>
        <taxon>Pseudomonadaceae</taxon>
        <taxon>Geopseudomonas</taxon>
    </lineage>
</organism>
<sequence>MREWGRLPQEVIGELLRVEWDHPVRLRERLAGARRFPIKQSLKPPTGSQALEDVGHFHDYVAAWRRWPKPHQVIWMSRQFRQLGDCDVPVRLEIESVQALIEVLGKPAIDRSMGWTARIEPLLALEKGLYPTLIKQLLELEKLPVEGAKLLAHVLPQLHRGMGEGRYLRALPLRGMDTKFLEVNQSLVVALLDGLHGQEVSSSGGLEQWLGCIPTPSNWLYVRPLCPKVRGHLAGFDLLRLPLEQLLEHPLPGERVLVVENLQSGFGLPDLPDTVAVFGGGRNTVWLQAQWLAEKRIGYWGDLDTWGLKFLADARFMQPHIEALMMDKATLLAHIERGVSEGSSATPPQRGLTADEDALFKELRSGALGIGRLEQERLSQDYVVKSLHRWLGGAKSCRPAWLE</sequence>
<protein>
    <recommendedName>
        <fullName evidence="5">Wadjet protein JetD C-terminal domain-containing protein</fullName>
    </recommendedName>
</protein>
<accession>A0ABS6MUF9</accession>